<keyword evidence="2" id="KW-1185">Reference proteome</keyword>
<dbReference type="RefSeq" id="WP_146516167.1">
    <property type="nucleotide sequence ID" value="NZ_SJPI01000002.1"/>
</dbReference>
<protein>
    <submittedName>
        <fullName evidence="1">Uncharacterized protein</fullName>
    </submittedName>
</protein>
<name>A0A5C5WLP0_9BACT</name>
<accession>A0A5C5WLP0</accession>
<dbReference type="EMBL" id="SJPI01000002">
    <property type="protein sequence ID" value="TWT51049.1"/>
    <property type="molecule type" value="Genomic_DNA"/>
</dbReference>
<comment type="caution">
    <text evidence="1">The sequence shown here is derived from an EMBL/GenBank/DDBJ whole genome shotgun (WGS) entry which is preliminary data.</text>
</comment>
<evidence type="ECO:0000313" key="1">
    <source>
        <dbReference type="EMBL" id="TWT51049.1"/>
    </source>
</evidence>
<proteinExistence type="predicted"/>
<gene>
    <name evidence="1" type="ORF">Pla22_38250</name>
</gene>
<dbReference type="Proteomes" id="UP000316598">
    <property type="component" value="Unassembled WGS sequence"/>
</dbReference>
<reference evidence="1 2" key="1">
    <citation type="submission" date="2019-02" db="EMBL/GenBank/DDBJ databases">
        <title>Deep-cultivation of Planctomycetes and their phenomic and genomic characterization uncovers novel biology.</title>
        <authorList>
            <person name="Wiegand S."/>
            <person name="Jogler M."/>
            <person name="Boedeker C."/>
            <person name="Pinto D."/>
            <person name="Vollmers J."/>
            <person name="Rivas-Marin E."/>
            <person name="Kohn T."/>
            <person name="Peeters S.H."/>
            <person name="Heuer A."/>
            <person name="Rast P."/>
            <person name="Oberbeckmann S."/>
            <person name="Bunk B."/>
            <person name="Jeske O."/>
            <person name="Meyerdierks A."/>
            <person name="Storesund J.E."/>
            <person name="Kallscheuer N."/>
            <person name="Luecker S."/>
            <person name="Lage O.M."/>
            <person name="Pohl T."/>
            <person name="Merkel B.J."/>
            <person name="Hornburger P."/>
            <person name="Mueller R.-W."/>
            <person name="Bruemmer F."/>
            <person name="Labrenz M."/>
            <person name="Spormann A.M."/>
            <person name="Op Den Camp H."/>
            <person name="Overmann J."/>
            <person name="Amann R."/>
            <person name="Jetten M.S.M."/>
            <person name="Mascher T."/>
            <person name="Medema M.H."/>
            <person name="Devos D.P."/>
            <person name="Kaster A.-K."/>
            <person name="Ovreas L."/>
            <person name="Rohde M."/>
            <person name="Galperin M.Y."/>
            <person name="Jogler C."/>
        </authorList>
    </citation>
    <scope>NUCLEOTIDE SEQUENCE [LARGE SCALE GENOMIC DNA]</scope>
    <source>
        <strain evidence="1 2">Pla22</strain>
    </source>
</reference>
<sequence length="70" mass="8025">MRFETQQADPGSNLQGFSMFFDVAHVADKRRVSGRPKQSAPTYYLCRLADTLPAVGRQNEETPRGKPRRW</sequence>
<evidence type="ECO:0000313" key="2">
    <source>
        <dbReference type="Proteomes" id="UP000316598"/>
    </source>
</evidence>
<dbReference type="AlphaFoldDB" id="A0A5C5WLP0"/>
<organism evidence="1 2">
    <name type="scientific">Rubripirellula amarantea</name>
    <dbReference type="NCBI Taxonomy" id="2527999"/>
    <lineage>
        <taxon>Bacteria</taxon>
        <taxon>Pseudomonadati</taxon>
        <taxon>Planctomycetota</taxon>
        <taxon>Planctomycetia</taxon>
        <taxon>Pirellulales</taxon>
        <taxon>Pirellulaceae</taxon>
        <taxon>Rubripirellula</taxon>
    </lineage>
</organism>